<dbReference type="InterPro" id="IPR036400">
    <property type="entry name" value="Cyt_B5-like_heme/steroid_sf"/>
</dbReference>
<keyword evidence="3 4" id="KW-0408">Iron</keyword>
<dbReference type="PANTHER" id="PTHR16740">
    <property type="entry name" value="CYTOCHROME B5-RELATED PROTEIN-RELATED"/>
    <property type="match status" value="1"/>
</dbReference>
<evidence type="ECO:0000256" key="2">
    <source>
        <dbReference type="ARBA" id="ARBA00022723"/>
    </source>
</evidence>
<sequence>MSPGSNTESYPAFAHIGLRENPGKTSTRMPPQDEVKEFSLWWNPALRESPPKSAELFLQDKQRDDGAEGLWRVHDSLYDLSSFVENHPGGSEWLRLTKGTDVTEAFESHHVTTAASHMLAHFYVRPATTERNSPYTFREKLSKFGNNENYDSSAHARGMTTHRVKMAEFTVQQKVKCCYWLAELKFPIAVQRRFRQENGANASERHTFAKWYNHLLEKALWQGRS</sequence>
<dbReference type="EMBL" id="JAJSOF020000031">
    <property type="protein sequence ID" value="KAJ4430956.1"/>
    <property type="molecule type" value="Genomic_DNA"/>
</dbReference>
<proteinExistence type="inferred from homology"/>
<keyword evidence="1 4" id="KW-0349">Heme</keyword>
<dbReference type="SUPFAM" id="SSF55856">
    <property type="entry name" value="Cytochrome b5-like heme/steroid binding domain"/>
    <property type="match status" value="1"/>
</dbReference>
<dbReference type="InterPro" id="IPR053100">
    <property type="entry name" value="Cytochrome_b5-related"/>
</dbReference>
<dbReference type="PANTHER" id="PTHR16740:SF1">
    <property type="entry name" value="CYTOCHROME B5-RELATED PROTEIN-RELATED"/>
    <property type="match status" value="1"/>
</dbReference>
<keyword evidence="8" id="KW-1185">Reference proteome</keyword>
<dbReference type="Proteomes" id="UP001148838">
    <property type="component" value="Unassembled WGS sequence"/>
</dbReference>
<dbReference type="PROSITE" id="PS50255">
    <property type="entry name" value="CYTOCHROME_B5_2"/>
    <property type="match status" value="1"/>
</dbReference>
<keyword evidence="2 4" id="KW-0479">Metal-binding</keyword>
<comment type="similarity">
    <text evidence="4">Belongs to the cytochrome b5 family.</text>
</comment>
<name>A0ABQ8SBB1_PERAM</name>
<evidence type="ECO:0000256" key="1">
    <source>
        <dbReference type="ARBA" id="ARBA00022617"/>
    </source>
</evidence>
<dbReference type="InterPro" id="IPR018506">
    <property type="entry name" value="Cyt_B5_heme-BS"/>
</dbReference>
<dbReference type="PRINTS" id="PR00363">
    <property type="entry name" value="CYTOCHROMEB5"/>
</dbReference>
<accession>A0ABQ8SBB1</accession>
<feature type="region of interest" description="Disordered" evidence="5">
    <location>
        <begin position="1"/>
        <end position="31"/>
    </location>
</feature>
<evidence type="ECO:0000313" key="8">
    <source>
        <dbReference type="Proteomes" id="UP001148838"/>
    </source>
</evidence>
<reference evidence="7 8" key="1">
    <citation type="journal article" date="2022" name="Allergy">
        <title>Genome assembly and annotation of Periplaneta americana reveal a comprehensive cockroach allergen profile.</title>
        <authorList>
            <person name="Wang L."/>
            <person name="Xiong Q."/>
            <person name="Saelim N."/>
            <person name="Wang L."/>
            <person name="Nong W."/>
            <person name="Wan A.T."/>
            <person name="Shi M."/>
            <person name="Liu X."/>
            <person name="Cao Q."/>
            <person name="Hui J.H.L."/>
            <person name="Sookrung N."/>
            <person name="Leung T.F."/>
            <person name="Tungtrongchitr A."/>
            <person name="Tsui S.K.W."/>
        </authorList>
    </citation>
    <scope>NUCLEOTIDE SEQUENCE [LARGE SCALE GENOMIC DNA]</scope>
    <source>
        <strain evidence="7">PWHHKU_190912</strain>
    </source>
</reference>
<evidence type="ECO:0000256" key="3">
    <source>
        <dbReference type="ARBA" id="ARBA00023004"/>
    </source>
</evidence>
<gene>
    <name evidence="7" type="ORF">ANN_19549</name>
</gene>
<protein>
    <recommendedName>
        <fullName evidence="6">Cytochrome b5 heme-binding domain-containing protein</fullName>
    </recommendedName>
</protein>
<evidence type="ECO:0000256" key="4">
    <source>
        <dbReference type="RuleBase" id="RU362121"/>
    </source>
</evidence>
<dbReference type="PROSITE" id="PS00191">
    <property type="entry name" value="CYTOCHROME_B5_1"/>
    <property type="match status" value="1"/>
</dbReference>
<dbReference type="SMART" id="SM01117">
    <property type="entry name" value="Cyt-b5"/>
    <property type="match status" value="1"/>
</dbReference>
<organism evidence="7 8">
    <name type="scientific">Periplaneta americana</name>
    <name type="common">American cockroach</name>
    <name type="synonym">Blatta americana</name>
    <dbReference type="NCBI Taxonomy" id="6978"/>
    <lineage>
        <taxon>Eukaryota</taxon>
        <taxon>Metazoa</taxon>
        <taxon>Ecdysozoa</taxon>
        <taxon>Arthropoda</taxon>
        <taxon>Hexapoda</taxon>
        <taxon>Insecta</taxon>
        <taxon>Pterygota</taxon>
        <taxon>Neoptera</taxon>
        <taxon>Polyneoptera</taxon>
        <taxon>Dictyoptera</taxon>
        <taxon>Blattodea</taxon>
        <taxon>Blattoidea</taxon>
        <taxon>Blattidae</taxon>
        <taxon>Blattinae</taxon>
        <taxon>Periplaneta</taxon>
    </lineage>
</organism>
<comment type="caution">
    <text evidence="7">The sequence shown here is derived from an EMBL/GenBank/DDBJ whole genome shotgun (WGS) entry which is preliminary data.</text>
</comment>
<evidence type="ECO:0000256" key="5">
    <source>
        <dbReference type="SAM" id="MobiDB-lite"/>
    </source>
</evidence>
<dbReference type="Pfam" id="PF00173">
    <property type="entry name" value="Cyt-b5"/>
    <property type="match status" value="1"/>
</dbReference>
<evidence type="ECO:0000259" key="6">
    <source>
        <dbReference type="PROSITE" id="PS50255"/>
    </source>
</evidence>
<feature type="domain" description="Cytochrome b5 heme-binding" evidence="6">
    <location>
        <begin position="54"/>
        <end position="128"/>
    </location>
</feature>
<dbReference type="Gene3D" id="3.10.120.10">
    <property type="entry name" value="Cytochrome b5-like heme/steroid binding domain"/>
    <property type="match status" value="1"/>
</dbReference>
<evidence type="ECO:0000313" key="7">
    <source>
        <dbReference type="EMBL" id="KAJ4430956.1"/>
    </source>
</evidence>
<dbReference type="InterPro" id="IPR001199">
    <property type="entry name" value="Cyt_B5-like_heme/steroid-bd"/>
</dbReference>